<dbReference type="SUPFAM" id="SSF52540">
    <property type="entry name" value="P-loop containing nucleoside triphosphate hydrolases"/>
    <property type="match status" value="1"/>
</dbReference>
<dbReference type="PANTHER" id="PTHR42935:SF1">
    <property type="entry name" value="SLR0930 PROTEIN"/>
    <property type="match status" value="1"/>
</dbReference>
<name>A0ABR8H4M3_NOSPU</name>
<dbReference type="Gene3D" id="3.40.50.300">
    <property type="entry name" value="P-loop containing nucleotide triphosphate hydrolases"/>
    <property type="match status" value="1"/>
</dbReference>
<dbReference type="Proteomes" id="UP000606396">
    <property type="component" value="Unassembled WGS sequence"/>
</dbReference>
<dbReference type="Pfam" id="PF05673">
    <property type="entry name" value="DUF815"/>
    <property type="match status" value="1"/>
</dbReference>
<dbReference type="EMBL" id="JACJTC010000002">
    <property type="protein sequence ID" value="MBD2610343.1"/>
    <property type="molecule type" value="Genomic_DNA"/>
</dbReference>
<keyword evidence="2" id="KW-1185">Reference proteome</keyword>
<evidence type="ECO:0000313" key="2">
    <source>
        <dbReference type="Proteomes" id="UP000606396"/>
    </source>
</evidence>
<gene>
    <name evidence="1" type="ORF">H6G94_03465</name>
</gene>
<keyword evidence="1" id="KW-0067">ATP-binding</keyword>
<dbReference type="RefSeq" id="WP_190948342.1">
    <property type="nucleotide sequence ID" value="NZ_JACJTC010000002.1"/>
</dbReference>
<dbReference type="InterPro" id="IPR008533">
    <property type="entry name" value="DUF815"/>
</dbReference>
<evidence type="ECO:0000313" key="1">
    <source>
        <dbReference type="EMBL" id="MBD2610343.1"/>
    </source>
</evidence>
<sequence length="462" mass="52278">MNNQAMPMASSSSNTKIQYLQRQAASLLLYQSVLQGEVGIAFLELLQAIRYTDADARGCLQAYGYYFHALAASNQNWEDYIITQILFCDNPFTKLAQQQKFEDLSPALLAAVGHDLQVLQSLYECSSAYLSEWVQNVAHLPISPVVWYEEPKKLGRESKFAAYLQELDNWGDAVEELAAYYRQYGSGLFAQYRAFRWQGGEFIGIPYPDPVKLSTLVGYESQRDALLKNTEFLLSGELALHVLLYGSRGSGKSSLVKSLLHEYSDASGKGKAQRPLCLLEVAKSDLKDLPEIVEHLRGVPQKFIVFVDDLSFEEDDDAFKALKVVLEGNLTARPQNVVVYATSNRRHLIREFFVDRPAPKDNDEIHAWDTMQEKLSFSDRFGLTLTFEPANQKTYLNIVRHLAAQAEINITQEDLEYQALQWATRHNGRSGRTARQFIDFLKADLKLFHGANENTSTTENAN</sequence>
<organism evidence="1 2">
    <name type="scientific">Nostoc punctiforme FACHB-252</name>
    <dbReference type="NCBI Taxonomy" id="1357509"/>
    <lineage>
        <taxon>Bacteria</taxon>
        <taxon>Bacillati</taxon>
        <taxon>Cyanobacteriota</taxon>
        <taxon>Cyanophyceae</taxon>
        <taxon>Nostocales</taxon>
        <taxon>Nostocaceae</taxon>
        <taxon>Nostoc</taxon>
    </lineage>
</organism>
<dbReference type="CDD" id="cd00009">
    <property type="entry name" value="AAA"/>
    <property type="match status" value="1"/>
</dbReference>
<dbReference type="PANTHER" id="PTHR42935">
    <property type="entry name" value="SLR0930 PROTEIN"/>
    <property type="match status" value="1"/>
</dbReference>
<keyword evidence="1" id="KW-0547">Nucleotide-binding</keyword>
<reference evidence="1 2" key="1">
    <citation type="journal article" date="2020" name="ISME J.">
        <title>Comparative genomics reveals insights into cyanobacterial evolution and habitat adaptation.</title>
        <authorList>
            <person name="Chen M.Y."/>
            <person name="Teng W.K."/>
            <person name="Zhao L."/>
            <person name="Hu C.X."/>
            <person name="Zhou Y.K."/>
            <person name="Han B.P."/>
            <person name="Song L.R."/>
            <person name="Shu W.S."/>
        </authorList>
    </citation>
    <scope>NUCLEOTIDE SEQUENCE [LARGE SCALE GENOMIC DNA]</scope>
    <source>
        <strain evidence="1 2">FACHB-252</strain>
    </source>
</reference>
<comment type="caution">
    <text evidence="1">The sequence shown here is derived from an EMBL/GenBank/DDBJ whole genome shotgun (WGS) entry which is preliminary data.</text>
</comment>
<dbReference type="InterPro" id="IPR027417">
    <property type="entry name" value="P-loop_NTPase"/>
</dbReference>
<protein>
    <submittedName>
        <fullName evidence="1">ATP-binding protein</fullName>
    </submittedName>
</protein>
<dbReference type="GO" id="GO:0005524">
    <property type="term" value="F:ATP binding"/>
    <property type="evidence" value="ECO:0007669"/>
    <property type="project" value="UniProtKB-KW"/>
</dbReference>
<proteinExistence type="predicted"/>
<accession>A0ABR8H4M3</accession>